<reference evidence="2" key="1">
    <citation type="submission" date="2023-03" db="EMBL/GenBank/DDBJ databases">
        <title>Massive genome expansion in bonnet fungi (Mycena s.s.) driven by repeated elements and novel gene families across ecological guilds.</title>
        <authorList>
            <consortium name="Lawrence Berkeley National Laboratory"/>
            <person name="Harder C.B."/>
            <person name="Miyauchi S."/>
            <person name="Viragh M."/>
            <person name="Kuo A."/>
            <person name="Thoen E."/>
            <person name="Andreopoulos B."/>
            <person name="Lu D."/>
            <person name="Skrede I."/>
            <person name="Drula E."/>
            <person name="Henrissat B."/>
            <person name="Morin E."/>
            <person name="Kohler A."/>
            <person name="Barry K."/>
            <person name="LaButti K."/>
            <person name="Morin E."/>
            <person name="Salamov A."/>
            <person name="Lipzen A."/>
            <person name="Mereny Z."/>
            <person name="Hegedus B."/>
            <person name="Baldrian P."/>
            <person name="Stursova M."/>
            <person name="Weitz H."/>
            <person name="Taylor A."/>
            <person name="Grigoriev I.V."/>
            <person name="Nagy L.G."/>
            <person name="Martin F."/>
            <person name="Kauserud H."/>
        </authorList>
    </citation>
    <scope>NUCLEOTIDE SEQUENCE</scope>
    <source>
        <strain evidence="2">CBHHK067</strain>
    </source>
</reference>
<dbReference type="AlphaFoldDB" id="A0AAD7BM88"/>
<proteinExistence type="predicted"/>
<comment type="caution">
    <text evidence="2">The sequence shown here is derived from an EMBL/GenBank/DDBJ whole genome shotgun (WGS) entry which is preliminary data.</text>
</comment>
<sequence length="260" mass="28080">MQHRLHPSVSRSPKPAPVPLGPSTQENIPPRPNYADLRRPSDFWLKSVFPGWIDGASDPPLRFYTHDQIVTTMLTYNPGHPMFHPAAGPVPQAPVQATVTSPTSEGAPGIFDPVLGLPEPEIAGSAPATSNTRGYRVNVLVQYSAADTTKPASYRSKPSLKVIRSSKLSIIDIDSTDRCGFIKCILDVHDYGIDYSPGVHFGPPFKMSWTGSSGGKAGAPTVETDADFAVILASLKKKKDPAVVVEYNLDDMDGYRVLSP</sequence>
<evidence type="ECO:0000313" key="2">
    <source>
        <dbReference type="EMBL" id="KAJ7625195.1"/>
    </source>
</evidence>
<keyword evidence="3" id="KW-1185">Reference proteome</keyword>
<protein>
    <submittedName>
        <fullName evidence="2">Uncharacterized protein</fullName>
    </submittedName>
</protein>
<feature type="region of interest" description="Disordered" evidence="1">
    <location>
        <begin position="1"/>
        <end position="36"/>
    </location>
</feature>
<name>A0AAD7BM88_MYCRO</name>
<accession>A0AAD7BM88</accession>
<evidence type="ECO:0000256" key="1">
    <source>
        <dbReference type="SAM" id="MobiDB-lite"/>
    </source>
</evidence>
<gene>
    <name evidence="2" type="ORF">B0H17DRAFT_1218829</name>
</gene>
<dbReference type="Proteomes" id="UP001221757">
    <property type="component" value="Unassembled WGS sequence"/>
</dbReference>
<evidence type="ECO:0000313" key="3">
    <source>
        <dbReference type="Proteomes" id="UP001221757"/>
    </source>
</evidence>
<dbReference type="EMBL" id="JARKIE010000604">
    <property type="protein sequence ID" value="KAJ7625195.1"/>
    <property type="molecule type" value="Genomic_DNA"/>
</dbReference>
<organism evidence="2 3">
    <name type="scientific">Mycena rosella</name>
    <name type="common">Pink bonnet</name>
    <name type="synonym">Agaricus rosellus</name>
    <dbReference type="NCBI Taxonomy" id="1033263"/>
    <lineage>
        <taxon>Eukaryota</taxon>
        <taxon>Fungi</taxon>
        <taxon>Dikarya</taxon>
        <taxon>Basidiomycota</taxon>
        <taxon>Agaricomycotina</taxon>
        <taxon>Agaricomycetes</taxon>
        <taxon>Agaricomycetidae</taxon>
        <taxon>Agaricales</taxon>
        <taxon>Marasmiineae</taxon>
        <taxon>Mycenaceae</taxon>
        <taxon>Mycena</taxon>
    </lineage>
</organism>